<reference evidence="1 2" key="1">
    <citation type="journal article" date="2019" name="Sci. Rep.">
        <title>Orb-weaving spider Araneus ventricosus genome elucidates the spidroin gene catalogue.</title>
        <authorList>
            <person name="Kono N."/>
            <person name="Nakamura H."/>
            <person name="Ohtoshi R."/>
            <person name="Moran D.A.P."/>
            <person name="Shinohara A."/>
            <person name="Yoshida Y."/>
            <person name="Fujiwara M."/>
            <person name="Mori M."/>
            <person name="Tomita M."/>
            <person name="Arakawa K."/>
        </authorList>
    </citation>
    <scope>NUCLEOTIDE SEQUENCE [LARGE SCALE GENOMIC DNA]</scope>
</reference>
<dbReference type="Proteomes" id="UP000499080">
    <property type="component" value="Unassembled WGS sequence"/>
</dbReference>
<evidence type="ECO:0000313" key="1">
    <source>
        <dbReference type="EMBL" id="GBM78583.1"/>
    </source>
</evidence>
<organism evidence="1 2">
    <name type="scientific">Araneus ventricosus</name>
    <name type="common">Orbweaver spider</name>
    <name type="synonym">Epeira ventricosa</name>
    <dbReference type="NCBI Taxonomy" id="182803"/>
    <lineage>
        <taxon>Eukaryota</taxon>
        <taxon>Metazoa</taxon>
        <taxon>Ecdysozoa</taxon>
        <taxon>Arthropoda</taxon>
        <taxon>Chelicerata</taxon>
        <taxon>Arachnida</taxon>
        <taxon>Araneae</taxon>
        <taxon>Araneomorphae</taxon>
        <taxon>Entelegynae</taxon>
        <taxon>Araneoidea</taxon>
        <taxon>Araneidae</taxon>
        <taxon>Araneus</taxon>
    </lineage>
</organism>
<sequence>MYLYLRAFLQESSTKYVPPPPTVVSIPRGTSANRIVVFIVSALKCGKLLQSILKDLFESFGTKQTTHRKFHTWISFYHLNPIFLLSLLLGKQEEFVVSTCVRNYSVPSKKLGTKAIKTDAMISDQICTSGYTSSPNDRGK</sequence>
<keyword evidence="2" id="KW-1185">Reference proteome</keyword>
<name>A0A4Y2IL86_ARAVE</name>
<accession>A0A4Y2IL86</accession>
<evidence type="ECO:0000313" key="2">
    <source>
        <dbReference type="Proteomes" id="UP000499080"/>
    </source>
</evidence>
<gene>
    <name evidence="1" type="ORF">AVEN_105174_1</name>
</gene>
<dbReference type="AlphaFoldDB" id="A0A4Y2IL86"/>
<protein>
    <submittedName>
        <fullName evidence="1">Uncharacterized protein</fullName>
    </submittedName>
</protein>
<comment type="caution">
    <text evidence="1">The sequence shown here is derived from an EMBL/GenBank/DDBJ whole genome shotgun (WGS) entry which is preliminary data.</text>
</comment>
<dbReference type="EMBL" id="BGPR01002763">
    <property type="protein sequence ID" value="GBM78583.1"/>
    <property type="molecule type" value="Genomic_DNA"/>
</dbReference>
<proteinExistence type="predicted"/>